<name>X0LAI9_FUSOX</name>
<protein>
    <submittedName>
        <fullName evidence="1">Uncharacterized protein</fullName>
    </submittedName>
</protein>
<evidence type="ECO:0000313" key="1">
    <source>
        <dbReference type="EMBL" id="EXM18016.1"/>
    </source>
</evidence>
<dbReference type="HOGENOM" id="CLU_973307_0_0_1"/>
<proteinExistence type="predicted"/>
<dbReference type="Proteomes" id="UP000030701">
    <property type="component" value="Unassembled WGS sequence"/>
</dbReference>
<reference evidence="1" key="1">
    <citation type="submission" date="2011-11" db="EMBL/GenBank/DDBJ databases">
        <title>The Genome Sequence of Fusarium oxysporum Cotton.</title>
        <authorList>
            <consortium name="The Broad Institute Genome Sequencing Platform"/>
            <person name="Ma L.-J."/>
            <person name="Gale L.R."/>
            <person name="Schwartz D.C."/>
            <person name="Zhou S."/>
            <person name="Corby-Kistler H."/>
            <person name="Young S.K."/>
            <person name="Zeng Q."/>
            <person name="Gargeya S."/>
            <person name="Fitzgerald M."/>
            <person name="Haas B."/>
            <person name="Abouelleil A."/>
            <person name="Alvarado L."/>
            <person name="Arachchi H.M."/>
            <person name="Berlin A."/>
            <person name="Brown A."/>
            <person name="Chapman S.B."/>
            <person name="Chen Z."/>
            <person name="Dunbar C."/>
            <person name="Freedman E."/>
            <person name="Gearin G."/>
            <person name="Goldberg J."/>
            <person name="Griggs A."/>
            <person name="Gujja S."/>
            <person name="Heiman D."/>
            <person name="Howarth C."/>
            <person name="Larson L."/>
            <person name="Lui A."/>
            <person name="MacDonald P.J.P."/>
            <person name="Montmayeur A."/>
            <person name="Murphy C."/>
            <person name="Neiman D."/>
            <person name="Pearson M."/>
            <person name="Priest M."/>
            <person name="Roberts A."/>
            <person name="Saif S."/>
            <person name="Shea T."/>
            <person name="Shenoy N."/>
            <person name="Sisk P."/>
            <person name="Stolte C."/>
            <person name="Sykes S."/>
            <person name="Wortman J."/>
            <person name="Nusbaum C."/>
            <person name="Birren B."/>
        </authorList>
    </citation>
    <scope>NUCLEOTIDE SEQUENCE [LARGE SCALE GENOMIC DNA]</scope>
    <source>
        <strain evidence="1">25433</strain>
    </source>
</reference>
<reference evidence="1" key="2">
    <citation type="submission" date="2012-05" db="EMBL/GenBank/DDBJ databases">
        <title>The Genome Annotation of Fusarium oxysporum Cotton.</title>
        <authorList>
            <consortium name="The Broad Institute Genomics Platform"/>
            <person name="Ma L.-J."/>
            <person name="Corby-Kistler H."/>
            <person name="Broz K."/>
            <person name="Gale L.R."/>
            <person name="Jonkers W."/>
            <person name="O'Donnell K."/>
            <person name="Ploetz R."/>
            <person name="Steinberg C."/>
            <person name="Schwartz D.C."/>
            <person name="VanEtten H."/>
            <person name="Zhou S."/>
            <person name="Young S.K."/>
            <person name="Zeng Q."/>
            <person name="Gargeya S."/>
            <person name="Fitzgerald M."/>
            <person name="Abouelleil A."/>
            <person name="Alvarado L."/>
            <person name="Chapman S.B."/>
            <person name="Gainer-Dewar J."/>
            <person name="Goldberg J."/>
            <person name="Griggs A."/>
            <person name="Gujja S."/>
            <person name="Hansen M."/>
            <person name="Howarth C."/>
            <person name="Imamovic A."/>
            <person name="Ireland A."/>
            <person name="Larimer J."/>
            <person name="McCowan C."/>
            <person name="Murphy C."/>
            <person name="Pearson M."/>
            <person name="Poon T.W."/>
            <person name="Priest M."/>
            <person name="Roberts A."/>
            <person name="Saif S."/>
            <person name="Shea T."/>
            <person name="Sykes S."/>
            <person name="Wortman J."/>
            <person name="Nusbaum C."/>
            <person name="Birren B."/>
        </authorList>
    </citation>
    <scope>NUCLEOTIDE SEQUENCE</scope>
    <source>
        <strain evidence="1">25433</strain>
    </source>
</reference>
<organism evidence="1">
    <name type="scientific">Fusarium oxysporum f. sp. vasinfectum 25433</name>
    <dbReference type="NCBI Taxonomy" id="1089449"/>
    <lineage>
        <taxon>Eukaryota</taxon>
        <taxon>Fungi</taxon>
        <taxon>Dikarya</taxon>
        <taxon>Ascomycota</taxon>
        <taxon>Pezizomycotina</taxon>
        <taxon>Sordariomycetes</taxon>
        <taxon>Hypocreomycetidae</taxon>
        <taxon>Hypocreales</taxon>
        <taxon>Nectriaceae</taxon>
        <taxon>Fusarium</taxon>
        <taxon>Fusarium oxysporum species complex</taxon>
    </lineage>
</organism>
<gene>
    <name evidence="1" type="ORF">FOTG_13868</name>
</gene>
<sequence length="286" mass="29829">MLLSDITCSRSINPDSCIHLVLCQILPLEIASSTTNPPAAPDPFDLGIHTPANLNRGARAALLQNSPAALNGPVGVSSGLRRTVQTPSSPLNAATTAAATEGAERTCPSSISEQQPVSIIESANGLARERIEEYNANVIDPKEPAHGAEDLNRLLIHPKPARVPEAMSNGHSVASSSVDGSPDCLPLIPLEQPSTYFRSSVLEQSHPGVVTAAAIAVASPARPAQAHVYVNRYTGSVSKLNQRSSSGILALVVAGPDKNPPAQECLEPVPVCPTSTWPAPLLPKLL</sequence>
<dbReference type="AlphaFoldDB" id="X0LAI9"/>
<accession>X0LAI9</accession>
<dbReference type="EMBL" id="JH657978">
    <property type="protein sequence ID" value="EXM18016.1"/>
    <property type="molecule type" value="Genomic_DNA"/>
</dbReference>